<dbReference type="EMBL" id="CP158254">
    <property type="protein sequence ID" value="XDJ48081.1"/>
    <property type="molecule type" value="Genomic_DNA"/>
</dbReference>
<feature type="site" description="Transition state stabilizer" evidence="7">
    <location>
        <position position="26"/>
    </location>
</feature>
<organism evidence="9">
    <name type="scientific">Castellaniella ginsengisoli</name>
    <dbReference type="NCBI Taxonomy" id="546114"/>
    <lineage>
        <taxon>Bacteria</taxon>
        <taxon>Pseudomonadati</taxon>
        <taxon>Pseudomonadota</taxon>
        <taxon>Betaproteobacteria</taxon>
        <taxon>Burkholderiales</taxon>
        <taxon>Alcaligenaceae</taxon>
        <taxon>Castellaniella</taxon>
    </lineage>
</organism>
<dbReference type="InterPro" id="IPR050088">
    <property type="entry name" value="IspD/TarI_cytidylyltransf_bact"/>
</dbReference>
<dbReference type="PANTHER" id="PTHR32125:SF4">
    <property type="entry name" value="2-C-METHYL-D-ERYTHRITOL 4-PHOSPHATE CYTIDYLYLTRANSFERASE, CHLOROPLASTIC"/>
    <property type="match status" value="1"/>
</dbReference>
<feature type="site" description="Positions MEP for the nucleophilic attack" evidence="7">
    <location>
        <position position="161"/>
    </location>
</feature>
<keyword evidence="6 7" id="KW-0414">Isoprene biosynthesis</keyword>
<dbReference type="EMBL" id="CP158252">
    <property type="protein sequence ID" value="XDJ42934.1"/>
    <property type="molecule type" value="Genomic_DNA"/>
</dbReference>
<evidence type="ECO:0000256" key="2">
    <source>
        <dbReference type="ARBA" id="ARBA00004787"/>
    </source>
</evidence>
<evidence type="ECO:0000313" key="9">
    <source>
        <dbReference type="EMBL" id="XDJ48081.1"/>
    </source>
</evidence>
<keyword evidence="5 7" id="KW-0548">Nucleotidyltransferase</keyword>
<comment type="pathway">
    <text evidence="2 7">Isoprenoid biosynthesis; isopentenyl diphosphate biosynthesis via DXP pathway; isopentenyl diphosphate from 1-deoxy-D-xylulose 5-phosphate: step 2/6.</text>
</comment>
<evidence type="ECO:0000256" key="3">
    <source>
        <dbReference type="ARBA" id="ARBA00009789"/>
    </source>
</evidence>
<evidence type="ECO:0000313" key="10">
    <source>
        <dbReference type="EMBL" id="XDJ70116.1"/>
    </source>
</evidence>
<dbReference type="Gene3D" id="3.90.550.10">
    <property type="entry name" value="Spore Coat Polysaccharide Biosynthesis Protein SpsA, Chain A"/>
    <property type="match status" value="1"/>
</dbReference>
<comment type="similarity">
    <text evidence="3 7">Belongs to the IspD/TarI cytidylyltransferase family. IspD subfamily.</text>
</comment>
<dbReference type="GO" id="GO:0050518">
    <property type="term" value="F:2-C-methyl-D-erythritol 4-phosphate cytidylyltransferase activity"/>
    <property type="evidence" value="ECO:0007669"/>
    <property type="project" value="UniProtKB-UniRule"/>
</dbReference>
<evidence type="ECO:0000256" key="6">
    <source>
        <dbReference type="ARBA" id="ARBA00023229"/>
    </source>
</evidence>
<name>A0AB39D1Y4_9BURK</name>
<dbReference type="InterPro" id="IPR029044">
    <property type="entry name" value="Nucleotide-diphossugar_trans"/>
</dbReference>
<dbReference type="PANTHER" id="PTHR32125">
    <property type="entry name" value="2-C-METHYL-D-ERYTHRITOL 4-PHOSPHATE CYTIDYLYLTRANSFERASE, CHLOROPLASTIC"/>
    <property type="match status" value="1"/>
</dbReference>
<evidence type="ECO:0000256" key="4">
    <source>
        <dbReference type="ARBA" id="ARBA00022679"/>
    </source>
</evidence>
<evidence type="ECO:0000313" key="8">
    <source>
        <dbReference type="EMBL" id="XDJ42934.1"/>
    </source>
</evidence>
<comment type="function">
    <text evidence="7">Catalyzes the formation of 4-diphosphocytidyl-2-C-methyl-D-erythritol from CTP and 2-C-methyl-D-erythritol 4-phosphate (MEP).</text>
</comment>
<dbReference type="PROSITE" id="PS01295">
    <property type="entry name" value="ISPD"/>
    <property type="match status" value="1"/>
</dbReference>
<dbReference type="HAMAP" id="MF_00108">
    <property type="entry name" value="IspD"/>
    <property type="match status" value="1"/>
</dbReference>
<sequence>MNDTLIALVPAAGIGARAGSADGRPKQYRDLDGEPMLRRTVRALLADARVAQVRVAVAPGDPWVHAALAGLPRTVWRACGGPTRAETVRAALRDADVADAVWVLVHDAARPGLPAEALGRLIDACLSRGRGGLLALPVADTVKQSAGGADQEACVARTLPREGLWLAQTPQMFRAGTLRSALEACAGDPRVTDEASAVELGAASAPAPLLVRGARANDKLTWPEDFDWFEDRLAARRAPPGR</sequence>
<dbReference type="InterPro" id="IPR001228">
    <property type="entry name" value="IspD"/>
</dbReference>
<dbReference type="Pfam" id="PF01128">
    <property type="entry name" value="IspD"/>
    <property type="match status" value="1"/>
</dbReference>
<dbReference type="EC" id="2.7.7.60" evidence="7"/>
<keyword evidence="4 7" id="KW-0808">Transferase</keyword>
<dbReference type="SUPFAM" id="SSF53448">
    <property type="entry name" value="Nucleotide-diphospho-sugar transferases"/>
    <property type="match status" value="1"/>
</dbReference>
<evidence type="ECO:0000256" key="5">
    <source>
        <dbReference type="ARBA" id="ARBA00022695"/>
    </source>
</evidence>
<evidence type="ECO:0000256" key="1">
    <source>
        <dbReference type="ARBA" id="ARBA00001282"/>
    </source>
</evidence>
<dbReference type="EMBL" id="CP158262">
    <property type="protein sequence ID" value="XDJ70116.1"/>
    <property type="molecule type" value="Genomic_DNA"/>
</dbReference>
<dbReference type="CDD" id="cd02516">
    <property type="entry name" value="CDP-ME_synthetase"/>
    <property type="match status" value="1"/>
</dbReference>
<accession>A0AB39D1Y4</accession>
<feature type="site" description="Transition state stabilizer" evidence="7">
    <location>
        <position position="17"/>
    </location>
</feature>
<feature type="site" description="Positions MEP for the nucleophilic attack" evidence="7">
    <location>
        <position position="219"/>
    </location>
</feature>
<comment type="catalytic activity">
    <reaction evidence="1 7">
        <text>2-C-methyl-D-erythritol 4-phosphate + CTP + H(+) = 4-CDP-2-C-methyl-D-erythritol + diphosphate</text>
        <dbReference type="Rhea" id="RHEA:13429"/>
        <dbReference type="ChEBI" id="CHEBI:15378"/>
        <dbReference type="ChEBI" id="CHEBI:33019"/>
        <dbReference type="ChEBI" id="CHEBI:37563"/>
        <dbReference type="ChEBI" id="CHEBI:57823"/>
        <dbReference type="ChEBI" id="CHEBI:58262"/>
        <dbReference type="EC" id="2.7.7.60"/>
    </reaction>
</comment>
<gene>
    <name evidence="7" type="primary">ispD</name>
    <name evidence="10" type="ORF">ABRY94_04835</name>
    <name evidence="8" type="ORF">ABRY99_05045</name>
    <name evidence="9" type="ORF">ABRZ04_03195</name>
</gene>
<dbReference type="InterPro" id="IPR018294">
    <property type="entry name" value="ISPD_synthase_CS"/>
</dbReference>
<dbReference type="InterPro" id="IPR034683">
    <property type="entry name" value="IspD/TarI"/>
</dbReference>
<evidence type="ECO:0000256" key="7">
    <source>
        <dbReference type="HAMAP-Rule" id="MF_00108"/>
    </source>
</evidence>
<dbReference type="GO" id="GO:0019288">
    <property type="term" value="P:isopentenyl diphosphate biosynthetic process, methylerythritol 4-phosphate pathway"/>
    <property type="evidence" value="ECO:0007669"/>
    <property type="project" value="UniProtKB-UniRule"/>
</dbReference>
<dbReference type="AlphaFoldDB" id="A0AB39D1Y4"/>
<proteinExistence type="inferred from homology"/>
<reference evidence="9" key="1">
    <citation type="submission" date="2024-05" db="EMBL/GenBank/DDBJ databases">
        <authorList>
            <person name="Luo Y.-C."/>
            <person name="Nicholds J."/>
            <person name="Mortimer T."/>
            <person name="Maboni G."/>
        </authorList>
    </citation>
    <scope>NUCLEOTIDE SEQUENCE</scope>
    <source>
        <strain evidence="10">144863</strain>
        <strain evidence="9">151836</strain>
        <strain evidence="8">153920</strain>
    </source>
</reference>
<dbReference type="RefSeq" id="WP_368640315.1">
    <property type="nucleotide sequence ID" value="NZ_CP158252.1"/>
</dbReference>
<protein>
    <recommendedName>
        <fullName evidence="7">2-C-methyl-D-erythritol 4-phosphate cytidylyltransferase</fullName>
        <ecNumber evidence="7">2.7.7.60</ecNumber>
    </recommendedName>
    <alternativeName>
        <fullName evidence="7">4-diphosphocytidyl-2C-methyl-D-erythritol synthase</fullName>
    </alternativeName>
    <alternativeName>
        <fullName evidence="7">MEP cytidylyltransferase</fullName>
        <shortName evidence="7">MCT</shortName>
    </alternativeName>
</protein>